<dbReference type="EMBL" id="CAWUPB010000851">
    <property type="protein sequence ID" value="CAK7326218.1"/>
    <property type="molecule type" value="Genomic_DNA"/>
</dbReference>
<evidence type="ECO:0000313" key="2">
    <source>
        <dbReference type="EMBL" id="CAK7326218.1"/>
    </source>
</evidence>
<accession>A0AAV1QX07</accession>
<feature type="region of interest" description="Disordered" evidence="1">
    <location>
        <begin position="1"/>
        <end position="24"/>
    </location>
</feature>
<evidence type="ECO:0000256" key="1">
    <source>
        <dbReference type="SAM" id="MobiDB-lite"/>
    </source>
</evidence>
<comment type="caution">
    <text evidence="2">The sequence shown here is derived from an EMBL/GenBank/DDBJ whole genome shotgun (WGS) entry which is preliminary data.</text>
</comment>
<protein>
    <submittedName>
        <fullName evidence="2">Uncharacterized protein</fullName>
    </submittedName>
</protein>
<dbReference type="Proteomes" id="UP001314170">
    <property type="component" value="Unassembled WGS sequence"/>
</dbReference>
<reference evidence="2 3" key="1">
    <citation type="submission" date="2024-01" db="EMBL/GenBank/DDBJ databases">
        <authorList>
            <person name="Waweru B."/>
        </authorList>
    </citation>
    <scope>NUCLEOTIDE SEQUENCE [LARGE SCALE GENOMIC DNA]</scope>
</reference>
<keyword evidence="3" id="KW-1185">Reference proteome</keyword>
<dbReference type="AlphaFoldDB" id="A0AAV1QX07"/>
<sequence length="125" mass="14447">MYAGKKAAGSPTRHQPSDLVQHDSKTRNIWVYNLGPREEGMPRGESSRFEVQSMTQNYHDLLITTLPADAWFAARLLPKVFRFDSLAILEPNYSSRKTLYWINSQTWIEEEDHRNSNTTVAVSYI</sequence>
<name>A0AAV1QX07_9ROSI</name>
<gene>
    <name evidence="2" type="ORF">DCAF_LOCUS3916</name>
</gene>
<proteinExistence type="predicted"/>
<organism evidence="2 3">
    <name type="scientific">Dovyalis caffra</name>
    <dbReference type="NCBI Taxonomy" id="77055"/>
    <lineage>
        <taxon>Eukaryota</taxon>
        <taxon>Viridiplantae</taxon>
        <taxon>Streptophyta</taxon>
        <taxon>Embryophyta</taxon>
        <taxon>Tracheophyta</taxon>
        <taxon>Spermatophyta</taxon>
        <taxon>Magnoliopsida</taxon>
        <taxon>eudicotyledons</taxon>
        <taxon>Gunneridae</taxon>
        <taxon>Pentapetalae</taxon>
        <taxon>rosids</taxon>
        <taxon>fabids</taxon>
        <taxon>Malpighiales</taxon>
        <taxon>Salicaceae</taxon>
        <taxon>Flacourtieae</taxon>
        <taxon>Dovyalis</taxon>
    </lineage>
</organism>
<evidence type="ECO:0000313" key="3">
    <source>
        <dbReference type="Proteomes" id="UP001314170"/>
    </source>
</evidence>